<dbReference type="RefSeq" id="WP_252589683.1">
    <property type="nucleotide sequence ID" value="NZ_JAMWYS010000058.1"/>
</dbReference>
<name>A0A9X2JDN3_9SPHI</name>
<organism evidence="2 3">
    <name type="scientific">Solitalea agri</name>
    <dbReference type="NCBI Taxonomy" id="2953739"/>
    <lineage>
        <taxon>Bacteria</taxon>
        <taxon>Pseudomonadati</taxon>
        <taxon>Bacteroidota</taxon>
        <taxon>Sphingobacteriia</taxon>
        <taxon>Sphingobacteriales</taxon>
        <taxon>Sphingobacteriaceae</taxon>
        <taxon>Solitalea</taxon>
    </lineage>
</organism>
<feature type="domain" description="DUF2383" evidence="1">
    <location>
        <begin position="11"/>
        <end position="117"/>
    </location>
</feature>
<dbReference type="InterPro" id="IPR011971">
    <property type="entry name" value="CHP02284"/>
</dbReference>
<dbReference type="EMBL" id="JAMWYS010000058">
    <property type="protein sequence ID" value="MCO4294652.1"/>
    <property type="molecule type" value="Genomic_DNA"/>
</dbReference>
<sequence>MKMDNMYHQQISLLNSLIEICHDRYEGFKNASNKIDDNYLKRYFTKCSRKSLRFIVQLSSIIKTMGGQINKSNLLVKAYRVWVGLHYGLLHSDLQSILRMCEIAEKKTLALYEDFLQNEDIKMLNTNCLKILENQKSTISKTYLEIQELLNSIQPLVLNS</sequence>
<dbReference type="AlphaFoldDB" id="A0A9X2JDN3"/>
<dbReference type="Gene3D" id="1.20.1260.10">
    <property type="match status" value="1"/>
</dbReference>
<proteinExistence type="predicted"/>
<comment type="caution">
    <text evidence="2">The sequence shown here is derived from an EMBL/GenBank/DDBJ whole genome shotgun (WGS) entry which is preliminary data.</text>
</comment>
<dbReference type="Proteomes" id="UP001155182">
    <property type="component" value="Unassembled WGS sequence"/>
</dbReference>
<keyword evidence="3" id="KW-1185">Reference proteome</keyword>
<dbReference type="InterPro" id="IPR019052">
    <property type="entry name" value="DUF2383"/>
</dbReference>
<evidence type="ECO:0000313" key="3">
    <source>
        <dbReference type="Proteomes" id="UP001155182"/>
    </source>
</evidence>
<accession>A0A9X2JDN3</accession>
<dbReference type="NCBIfam" id="TIGR02284">
    <property type="entry name" value="PA2169 family four-helix-bundle protein"/>
    <property type="match status" value="1"/>
</dbReference>
<evidence type="ECO:0000313" key="2">
    <source>
        <dbReference type="EMBL" id="MCO4294652.1"/>
    </source>
</evidence>
<protein>
    <submittedName>
        <fullName evidence="2">PA2169 family four-helix-bundle protein</fullName>
    </submittedName>
</protein>
<gene>
    <name evidence="2" type="ORF">NF867_17455</name>
</gene>
<dbReference type="Pfam" id="PF09537">
    <property type="entry name" value="DUF2383"/>
    <property type="match status" value="1"/>
</dbReference>
<evidence type="ECO:0000259" key="1">
    <source>
        <dbReference type="Pfam" id="PF09537"/>
    </source>
</evidence>
<dbReference type="InterPro" id="IPR012347">
    <property type="entry name" value="Ferritin-like"/>
</dbReference>
<reference evidence="2" key="1">
    <citation type="submission" date="2022-06" db="EMBL/GenBank/DDBJ databases">
        <title>Solitalea sp. MAHUQ-68 isolated from rhizospheric soil.</title>
        <authorList>
            <person name="Huq M.A."/>
        </authorList>
    </citation>
    <scope>NUCLEOTIDE SEQUENCE</scope>
    <source>
        <strain evidence="2">MAHUQ-68</strain>
    </source>
</reference>